<name>A0A4V1M431_TREME</name>
<keyword evidence="3" id="KW-1185">Reference proteome</keyword>
<evidence type="ECO:0000313" key="3">
    <source>
        <dbReference type="Proteomes" id="UP000289152"/>
    </source>
</evidence>
<comment type="caution">
    <text evidence="2">The sequence shown here is derived from an EMBL/GenBank/DDBJ whole genome shotgun (WGS) entry which is preliminary data.</text>
</comment>
<evidence type="ECO:0000256" key="1">
    <source>
        <dbReference type="SAM" id="MobiDB-lite"/>
    </source>
</evidence>
<dbReference type="VEuPathDB" id="FungiDB:TREMEDRAFT_66455"/>
<sequence length="86" mass="9557">MTSFATAVYPQRKQEEEKEKKNQDEELRKAEKALQTLATFEAKRSTGLSARGSRIGAGQSSMSMDVEMEEVPQFPETKVPGEYGAV</sequence>
<proteinExistence type="predicted"/>
<dbReference type="AlphaFoldDB" id="A0A4V1M431"/>
<protein>
    <submittedName>
        <fullName evidence="2">Uncharacterized protein</fullName>
    </submittedName>
</protein>
<feature type="region of interest" description="Disordered" evidence="1">
    <location>
        <begin position="45"/>
        <end position="64"/>
    </location>
</feature>
<evidence type="ECO:0000313" key="2">
    <source>
        <dbReference type="EMBL" id="RXK38947.1"/>
    </source>
</evidence>
<feature type="region of interest" description="Disordered" evidence="1">
    <location>
        <begin position="1"/>
        <end position="26"/>
    </location>
</feature>
<reference evidence="2 3" key="1">
    <citation type="submission" date="2016-06" db="EMBL/GenBank/DDBJ databases">
        <title>Evolution of pathogenesis and genome organization in the Tremellales.</title>
        <authorList>
            <person name="Cuomo C."/>
            <person name="Litvintseva A."/>
            <person name="Heitman J."/>
            <person name="Chen Y."/>
            <person name="Sun S."/>
            <person name="Springer D."/>
            <person name="Dromer F."/>
            <person name="Young S."/>
            <person name="Zeng Q."/>
            <person name="Chapman S."/>
            <person name="Gujja S."/>
            <person name="Saif S."/>
            <person name="Birren B."/>
        </authorList>
    </citation>
    <scope>NUCLEOTIDE SEQUENCE [LARGE SCALE GENOMIC DNA]</scope>
    <source>
        <strain evidence="2 3">ATCC 28783</strain>
    </source>
</reference>
<gene>
    <name evidence="2" type="ORF">M231_03792</name>
</gene>
<feature type="compositionally biased region" description="Basic and acidic residues" evidence="1">
    <location>
        <begin position="12"/>
        <end position="26"/>
    </location>
</feature>
<accession>A0A4V1M431</accession>
<organism evidence="2 3">
    <name type="scientific">Tremella mesenterica</name>
    <name type="common">Jelly fungus</name>
    <dbReference type="NCBI Taxonomy" id="5217"/>
    <lineage>
        <taxon>Eukaryota</taxon>
        <taxon>Fungi</taxon>
        <taxon>Dikarya</taxon>
        <taxon>Basidiomycota</taxon>
        <taxon>Agaricomycotina</taxon>
        <taxon>Tremellomycetes</taxon>
        <taxon>Tremellales</taxon>
        <taxon>Tremellaceae</taxon>
        <taxon>Tremella</taxon>
    </lineage>
</organism>
<dbReference type="Proteomes" id="UP000289152">
    <property type="component" value="Unassembled WGS sequence"/>
</dbReference>
<dbReference type="EMBL" id="SDIL01000039">
    <property type="protein sequence ID" value="RXK38947.1"/>
    <property type="molecule type" value="Genomic_DNA"/>
</dbReference>
<dbReference type="InParanoid" id="A0A4V1M431"/>